<reference evidence="3" key="1">
    <citation type="submission" date="2022-04" db="EMBL/GenBank/DDBJ databases">
        <title>Mucilaginibacter sp. RS28 isolated from freshwater.</title>
        <authorList>
            <person name="Ko S.-R."/>
        </authorList>
    </citation>
    <scope>NUCLEOTIDE SEQUENCE</scope>
    <source>
        <strain evidence="3">RS28</strain>
    </source>
</reference>
<dbReference type="Proteomes" id="UP001139450">
    <property type="component" value="Unassembled WGS sequence"/>
</dbReference>
<comment type="caution">
    <text evidence="3">The sequence shown here is derived from an EMBL/GenBank/DDBJ whole genome shotgun (WGS) entry which is preliminary data.</text>
</comment>
<feature type="region of interest" description="Disordered" evidence="1">
    <location>
        <begin position="23"/>
        <end position="94"/>
    </location>
</feature>
<dbReference type="PROSITE" id="PS51257">
    <property type="entry name" value="PROKAR_LIPOPROTEIN"/>
    <property type="match status" value="1"/>
</dbReference>
<evidence type="ECO:0000256" key="1">
    <source>
        <dbReference type="SAM" id="MobiDB-lite"/>
    </source>
</evidence>
<evidence type="ECO:0000256" key="2">
    <source>
        <dbReference type="SAM" id="SignalP"/>
    </source>
</evidence>
<keyword evidence="4" id="KW-1185">Reference proteome</keyword>
<evidence type="ECO:0000313" key="4">
    <source>
        <dbReference type="Proteomes" id="UP001139450"/>
    </source>
</evidence>
<organism evidence="3 4">
    <name type="scientific">Mucilaginibacter straminoryzae</name>
    <dbReference type="NCBI Taxonomy" id="2932774"/>
    <lineage>
        <taxon>Bacteria</taxon>
        <taxon>Pseudomonadati</taxon>
        <taxon>Bacteroidota</taxon>
        <taxon>Sphingobacteriia</taxon>
        <taxon>Sphingobacteriales</taxon>
        <taxon>Sphingobacteriaceae</taxon>
        <taxon>Mucilaginibacter</taxon>
    </lineage>
</organism>
<feature type="compositionally biased region" description="Polar residues" evidence="1">
    <location>
        <begin position="54"/>
        <end position="76"/>
    </location>
</feature>
<name>A0A9X2BDL7_9SPHI</name>
<feature type="signal peptide" evidence="2">
    <location>
        <begin position="1"/>
        <end position="21"/>
    </location>
</feature>
<evidence type="ECO:0008006" key="5">
    <source>
        <dbReference type="Google" id="ProtNLM"/>
    </source>
</evidence>
<sequence length="94" mass="9695">MKAIKYTALGAVLSFSIAACTNNNRDSATLGGTRDTSNVTAGSNAGGVNAAESGDTSNNGNKNRGKDSTSNGNANPTGRLENDTINQNRNHRPR</sequence>
<proteinExistence type="predicted"/>
<dbReference type="RefSeq" id="WP_245130293.1">
    <property type="nucleotide sequence ID" value="NZ_JALJEJ010000005.1"/>
</dbReference>
<dbReference type="EMBL" id="JALJEJ010000005">
    <property type="protein sequence ID" value="MCJ8210453.1"/>
    <property type="molecule type" value="Genomic_DNA"/>
</dbReference>
<accession>A0A9X2BDL7</accession>
<evidence type="ECO:0000313" key="3">
    <source>
        <dbReference type="EMBL" id="MCJ8210453.1"/>
    </source>
</evidence>
<gene>
    <name evidence="3" type="ORF">MUY27_12115</name>
</gene>
<dbReference type="AlphaFoldDB" id="A0A9X2BDL7"/>
<feature type="chain" id="PRO_5040793876" description="Lipoprotein" evidence="2">
    <location>
        <begin position="22"/>
        <end position="94"/>
    </location>
</feature>
<keyword evidence="2" id="KW-0732">Signal</keyword>
<protein>
    <recommendedName>
        <fullName evidence="5">Lipoprotein</fullName>
    </recommendedName>
</protein>
<feature type="compositionally biased region" description="Polar residues" evidence="1">
    <location>
        <begin position="34"/>
        <end position="43"/>
    </location>
</feature>